<comment type="caution">
    <text evidence="3">The sequence shown here is derived from an EMBL/GenBank/DDBJ whole genome shotgun (WGS) entry which is preliminary data.</text>
</comment>
<name>A0A202E5F1_9EURY</name>
<sequence length="105" mass="11343">MSSTDDTTDSSDGHDGTYITTVDPTGPERVSDAVISSVATVCETEPTRLEPLYDAIDPDALNALVSHAHRVGSEGTHELWFVYEGHDIGVRTDGEIHVCERTEAN</sequence>
<protein>
    <recommendedName>
        <fullName evidence="2">Halobacterial output domain-containing protein</fullName>
    </recommendedName>
</protein>
<dbReference type="RefSeq" id="WP_087715039.1">
    <property type="nucleotide sequence ID" value="NZ_MWPH01000003.1"/>
</dbReference>
<accession>A0A202E5F1</accession>
<evidence type="ECO:0000259" key="2">
    <source>
        <dbReference type="Pfam" id="PF18545"/>
    </source>
</evidence>
<feature type="domain" description="Halobacterial output" evidence="2">
    <location>
        <begin position="28"/>
        <end position="98"/>
    </location>
</feature>
<evidence type="ECO:0000313" key="4">
    <source>
        <dbReference type="Proteomes" id="UP000196084"/>
    </source>
</evidence>
<evidence type="ECO:0000313" key="3">
    <source>
        <dbReference type="EMBL" id="OVE83424.1"/>
    </source>
</evidence>
<dbReference type="Pfam" id="PF18545">
    <property type="entry name" value="HalOD1"/>
    <property type="match status" value="1"/>
</dbReference>
<dbReference type="AlphaFoldDB" id="A0A202E5F1"/>
<evidence type="ECO:0000256" key="1">
    <source>
        <dbReference type="SAM" id="MobiDB-lite"/>
    </source>
</evidence>
<dbReference type="OrthoDB" id="327217at2157"/>
<organism evidence="3 4">
    <name type="scientific">Natronolimnobius baerhuensis</name>
    <dbReference type="NCBI Taxonomy" id="253108"/>
    <lineage>
        <taxon>Archaea</taxon>
        <taxon>Methanobacteriati</taxon>
        <taxon>Methanobacteriota</taxon>
        <taxon>Stenosarchaea group</taxon>
        <taxon>Halobacteria</taxon>
        <taxon>Halobacteriales</taxon>
        <taxon>Natrialbaceae</taxon>
        <taxon>Natronolimnobius</taxon>
    </lineage>
</organism>
<dbReference type="Proteomes" id="UP000196084">
    <property type="component" value="Unassembled WGS sequence"/>
</dbReference>
<dbReference type="EMBL" id="MWPH01000003">
    <property type="protein sequence ID" value="OVE83424.1"/>
    <property type="molecule type" value="Genomic_DNA"/>
</dbReference>
<reference evidence="3 4" key="1">
    <citation type="submission" date="2017-02" db="EMBL/GenBank/DDBJ databases">
        <title>Natronthermophilus aegyptiacus gen. nov.,sp. nov., an aerobic, extremely halophilic alkalithermophilic archaeon isolated from the athalassohaline Wadi An Natrun, Egypt.</title>
        <authorList>
            <person name="Zhao B."/>
        </authorList>
    </citation>
    <scope>NUCLEOTIDE SEQUENCE [LARGE SCALE GENOMIC DNA]</scope>
    <source>
        <strain evidence="3 4">CGMCC 1.3597</strain>
    </source>
</reference>
<dbReference type="InterPro" id="IPR040624">
    <property type="entry name" value="HalOD1"/>
</dbReference>
<proteinExistence type="predicted"/>
<gene>
    <name evidence="3" type="ORF">B2G88_13310</name>
</gene>
<keyword evidence="4" id="KW-1185">Reference proteome</keyword>
<feature type="region of interest" description="Disordered" evidence="1">
    <location>
        <begin position="1"/>
        <end position="28"/>
    </location>
</feature>